<name>A0A9D9J1W2_9BACT</name>
<protein>
    <submittedName>
        <fullName evidence="2">Uncharacterized protein</fullName>
    </submittedName>
</protein>
<feature type="transmembrane region" description="Helical" evidence="1">
    <location>
        <begin position="67"/>
        <end position="89"/>
    </location>
</feature>
<feature type="transmembrane region" description="Helical" evidence="1">
    <location>
        <begin position="109"/>
        <end position="130"/>
    </location>
</feature>
<keyword evidence="1" id="KW-0472">Membrane</keyword>
<evidence type="ECO:0000256" key="1">
    <source>
        <dbReference type="SAM" id="Phobius"/>
    </source>
</evidence>
<keyword evidence="1" id="KW-0812">Transmembrane</keyword>
<reference evidence="2" key="1">
    <citation type="submission" date="2020-10" db="EMBL/GenBank/DDBJ databases">
        <authorList>
            <person name="Gilroy R."/>
        </authorList>
    </citation>
    <scope>NUCLEOTIDE SEQUENCE</scope>
    <source>
        <strain evidence="2">B3-2255</strain>
    </source>
</reference>
<accession>A0A9D9J1W2</accession>
<gene>
    <name evidence="2" type="ORF">IAC87_03700</name>
</gene>
<feature type="transmembrane region" description="Helical" evidence="1">
    <location>
        <begin position="21"/>
        <end position="47"/>
    </location>
</feature>
<proteinExistence type="predicted"/>
<evidence type="ECO:0000313" key="3">
    <source>
        <dbReference type="Proteomes" id="UP000823772"/>
    </source>
</evidence>
<reference evidence="2" key="2">
    <citation type="journal article" date="2021" name="PeerJ">
        <title>Extensive microbial diversity within the chicken gut microbiome revealed by metagenomics and culture.</title>
        <authorList>
            <person name="Gilroy R."/>
            <person name="Ravi A."/>
            <person name="Getino M."/>
            <person name="Pursley I."/>
            <person name="Horton D.L."/>
            <person name="Alikhan N.F."/>
            <person name="Baker D."/>
            <person name="Gharbi K."/>
            <person name="Hall N."/>
            <person name="Watson M."/>
            <person name="Adriaenssens E.M."/>
            <person name="Foster-Nyarko E."/>
            <person name="Jarju S."/>
            <person name="Secka A."/>
            <person name="Antonio M."/>
            <person name="Oren A."/>
            <person name="Chaudhuri R.R."/>
            <person name="La Ragione R."/>
            <person name="Hildebrand F."/>
            <person name="Pallen M.J."/>
        </authorList>
    </citation>
    <scope>NUCLEOTIDE SEQUENCE</scope>
    <source>
        <strain evidence="2">B3-2255</strain>
    </source>
</reference>
<organism evidence="2 3">
    <name type="scientific">Candidatus Merdivivens faecigallinarum</name>
    <dbReference type="NCBI Taxonomy" id="2840871"/>
    <lineage>
        <taxon>Bacteria</taxon>
        <taxon>Pseudomonadati</taxon>
        <taxon>Bacteroidota</taxon>
        <taxon>Bacteroidia</taxon>
        <taxon>Bacteroidales</taxon>
        <taxon>Muribaculaceae</taxon>
        <taxon>Muribaculaceae incertae sedis</taxon>
        <taxon>Candidatus Merdivivens</taxon>
    </lineage>
</organism>
<dbReference type="Proteomes" id="UP000823772">
    <property type="component" value="Unassembled WGS sequence"/>
</dbReference>
<feature type="transmembrane region" description="Helical" evidence="1">
    <location>
        <begin position="176"/>
        <end position="197"/>
    </location>
</feature>
<keyword evidence="1" id="KW-1133">Transmembrane helix</keyword>
<sequence length="285" mass="32010">MNDIFSFKRFGRTLRHDIIGTANRAGLSMLLTPAIVLLAVALVMQLYDLIFMYRFGEEIPVYPVARFVILCITHIILMLFMATSSFGHLTDRRNNITQLMLPASTLEKFLSITIIYYIFTPIVIFLAGWAGDTLIALTGLGGFTGYMNPADMVHSIDKFYGEILVPGMAPVLNHALWSWIAGYFMVAAFVLLCAILFKSYKVLKTIAVYLGLSLVLGNLQTIFFGKKVLFLMEGIETQSAEQAEYIPMQIFDTADKLLQYGLIFSIVAFIALSIAIYYRLRTVKS</sequence>
<feature type="transmembrane region" description="Helical" evidence="1">
    <location>
        <begin position="206"/>
        <end position="224"/>
    </location>
</feature>
<dbReference type="EMBL" id="JADILY010000080">
    <property type="protein sequence ID" value="MBO8481633.1"/>
    <property type="molecule type" value="Genomic_DNA"/>
</dbReference>
<evidence type="ECO:0000313" key="2">
    <source>
        <dbReference type="EMBL" id="MBO8481633.1"/>
    </source>
</evidence>
<feature type="transmembrane region" description="Helical" evidence="1">
    <location>
        <begin position="257"/>
        <end position="278"/>
    </location>
</feature>
<comment type="caution">
    <text evidence="2">The sequence shown here is derived from an EMBL/GenBank/DDBJ whole genome shotgun (WGS) entry which is preliminary data.</text>
</comment>
<dbReference type="AlphaFoldDB" id="A0A9D9J1W2"/>